<evidence type="ECO:0000313" key="4">
    <source>
        <dbReference type="Proteomes" id="UP000887568"/>
    </source>
</evidence>
<dbReference type="SUPFAM" id="SSF50156">
    <property type="entry name" value="PDZ domain-like"/>
    <property type="match status" value="1"/>
</dbReference>
<dbReference type="PROSITE" id="PS50106">
    <property type="entry name" value="PDZ"/>
    <property type="match status" value="1"/>
</dbReference>
<evidence type="ECO:0000259" key="2">
    <source>
        <dbReference type="PROSITE" id="PS50106"/>
    </source>
</evidence>
<dbReference type="EnsemblMetazoa" id="XM_038190842.1">
    <property type="protein sequence ID" value="XP_038046770.1"/>
    <property type="gene ID" value="LOC119720977"/>
</dbReference>
<organism evidence="3 4">
    <name type="scientific">Patiria miniata</name>
    <name type="common">Bat star</name>
    <name type="synonym">Asterina miniata</name>
    <dbReference type="NCBI Taxonomy" id="46514"/>
    <lineage>
        <taxon>Eukaryota</taxon>
        <taxon>Metazoa</taxon>
        <taxon>Echinodermata</taxon>
        <taxon>Eleutherozoa</taxon>
        <taxon>Asterozoa</taxon>
        <taxon>Asteroidea</taxon>
        <taxon>Valvatacea</taxon>
        <taxon>Valvatida</taxon>
        <taxon>Asterinidae</taxon>
        <taxon>Patiria</taxon>
    </lineage>
</organism>
<dbReference type="InterPro" id="IPR041489">
    <property type="entry name" value="PDZ_6"/>
</dbReference>
<accession>A0A913Z7F8</accession>
<protein>
    <recommendedName>
        <fullName evidence="2">PDZ domain-containing protein</fullName>
    </recommendedName>
</protein>
<dbReference type="SMART" id="SM00228">
    <property type="entry name" value="PDZ"/>
    <property type="match status" value="1"/>
</dbReference>
<evidence type="ECO:0000313" key="3">
    <source>
        <dbReference type="EnsemblMetazoa" id="XP_038046770.1"/>
    </source>
</evidence>
<dbReference type="InterPro" id="IPR036034">
    <property type="entry name" value="PDZ_sf"/>
</dbReference>
<name>A0A913Z7F8_PATMI</name>
<proteinExistence type="predicted"/>
<sequence>MECCFEKRQDTQVGSAELPELGGAAKTEDGTDEPSGRGKKLEIVGGQVYLPHPNKPGEAVDFGVRHDDIDGKFVLSETVGNSLARDAGIHDGDVLVGINGTNIEGCQVQYLLDLLREDVKPKLLLTVKRQLDEDKHVFVWTYFEVVVENENQPEVRILYLTQTAEDVMPWINPGPLETGYSWLGVPSPAYNIYLRGNPALYLSIDDGKVEFSSTYNNSTSLFYFYIYVGPGPPDDGIKVAYSLQQFGNAVTPSTTPAAEVIQPGADPTLDAMDFPYSMLGNDVPLNPRFWYLKMNVSGTGENSLQSIEQTGWYLAKSTSSNDATLSTQPQYFVMARANSNSSSSDDC</sequence>
<keyword evidence="4" id="KW-1185">Reference proteome</keyword>
<dbReference type="InterPro" id="IPR001478">
    <property type="entry name" value="PDZ"/>
</dbReference>
<dbReference type="GeneID" id="119720977"/>
<feature type="region of interest" description="Disordered" evidence="1">
    <location>
        <begin position="7"/>
        <end position="38"/>
    </location>
</feature>
<feature type="domain" description="PDZ" evidence="2">
    <location>
        <begin position="47"/>
        <end position="130"/>
    </location>
</feature>
<dbReference type="RefSeq" id="XP_038046770.1">
    <property type="nucleotide sequence ID" value="XM_038190842.1"/>
</dbReference>
<dbReference type="OrthoDB" id="10041077at2759"/>
<evidence type="ECO:0000256" key="1">
    <source>
        <dbReference type="SAM" id="MobiDB-lite"/>
    </source>
</evidence>
<dbReference type="Gene3D" id="2.30.42.10">
    <property type="match status" value="1"/>
</dbReference>
<reference evidence="3" key="1">
    <citation type="submission" date="2022-11" db="UniProtKB">
        <authorList>
            <consortium name="EnsemblMetazoa"/>
        </authorList>
    </citation>
    <scope>IDENTIFICATION</scope>
</reference>
<feature type="compositionally biased region" description="Basic and acidic residues" evidence="1">
    <location>
        <begin position="26"/>
        <end position="38"/>
    </location>
</feature>
<dbReference type="Pfam" id="PF17820">
    <property type="entry name" value="PDZ_6"/>
    <property type="match status" value="1"/>
</dbReference>
<dbReference type="AlphaFoldDB" id="A0A913Z7F8"/>
<dbReference type="Proteomes" id="UP000887568">
    <property type="component" value="Unplaced"/>
</dbReference>